<evidence type="ECO:0000313" key="2">
    <source>
        <dbReference type="EMBL" id="OGG20416.1"/>
    </source>
</evidence>
<gene>
    <name evidence="2" type="ORF">A3D03_01605</name>
</gene>
<keyword evidence="1" id="KW-0812">Transmembrane</keyword>
<dbReference type="PANTHER" id="PTHR37309">
    <property type="entry name" value="SLR0284 PROTEIN"/>
    <property type="match status" value="1"/>
</dbReference>
<organism evidence="2 3">
    <name type="scientific">Candidatus Gottesmanbacteria bacterium RIFCSPHIGHO2_02_FULL_40_13</name>
    <dbReference type="NCBI Taxonomy" id="1798384"/>
    <lineage>
        <taxon>Bacteria</taxon>
        <taxon>Candidatus Gottesmaniibacteriota</taxon>
    </lineage>
</organism>
<evidence type="ECO:0000313" key="3">
    <source>
        <dbReference type="Proteomes" id="UP000177092"/>
    </source>
</evidence>
<sequence>MKLIADWIVRALVLLVTAYLVPGFQIESVSTALMVAFVLGILNLLIKPLLILLTLPLNILTLGLFTFVINAFLLLMASSLVRGFHVGSFFTAIVASIVISIVSAIISSITR</sequence>
<feature type="transmembrane region" description="Helical" evidence="1">
    <location>
        <begin position="59"/>
        <end position="81"/>
    </location>
</feature>
<dbReference type="EMBL" id="MFJN01000047">
    <property type="protein sequence ID" value="OGG20416.1"/>
    <property type="molecule type" value="Genomic_DNA"/>
</dbReference>
<evidence type="ECO:0000256" key="1">
    <source>
        <dbReference type="SAM" id="Phobius"/>
    </source>
</evidence>
<feature type="transmembrane region" description="Helical" evidence="1">
    <location>
        <begin position="7"/>
        <end position="26"/>
    </location>
</feature>
<feature type="transmembrane region" description="Helical" evidence="1">
    <location>
        <begin position="87"/>
        <end position="109"/>
    </location>
</feature>
<reference evidence="2 3" key="1">
    <citation type="journal article" date="2016" name="Nat. Commun.">
        <title>Thousands of microbial genomes shed light on interconnected biogeochemical processes in an aquifer system.</title>
        <authorList>
            <person name="Anantharaman K."/>
            <person name="Brown C.T."/>
            <person name="Hug L.A."/>
            <person name="Sharon I."/>
            <person name="Castelle C.J."/>
            <person name="Probst A.J."/>
            <person name="Thomas B.C."/>
            <person name="Singh A."/>
            <person name="Wilkins M.J."/>
            <person name="Karaoz U."/>
            <person name="Brodie E.L."/>
            <person name="Williams K.H."/>
            <person name="Hubbard S.S."/>
            <person name="Banfield J.F."/>
        </authorList>
    </citation>
    <scope>NUCLEOTIDE SEQUENCE [LARGE SCALE GENOMIC DNA]</scope>
</reference>
<protein>
    <recommendedName>
        <fullName evidence="4">Phage holin family protein</fullName>
    </recommendedName>
</protein>
<dbReference type="AlphaFoldDB" id="A0A1F6A722"/>
<comment type="caution">
    <text evidence="2">The sequence shown here is derived from an EMBL/GenBank/DDBJ whole genome shotgun (WGS) entry which is preliminary data.</text>
</comment>
<proteinExistence type="predicted"/>
<dbReference type="STRING" id="1798384.A3D03_01605"/>
<evidence type="ECO:0008006" key="4">
    <source>
        <dbReference type="Google" id="ProtNLM"/>
    </source>
</evidence>
<keyword evidence="1" id="KW-0472">Membrane</keyword>
<accession>A0A1F6A722</accession>
<keyword evidence="1" id="KW-1133">Transmembrane helix</keyword>
<feature type="transmembrane region" description="Helical" evidence="1">
    <location>
        <begin position="32"/>
        <end position="52"/>
    </location>
</feature>
<dbReference type="Proteomes" id="UP000177092">
    <property type="component" value="Unassembled WGS sequence"/>
</dbReference>
<dbReference type="Pfam" id="PF04020">
    <property type="entry name" value="Phage_holin_4_2"/>
    <property type="match status" value="1"/>
</dbReference>
<dbReference type="PANTHER" id="PTHR37309:SF1">
    <property type="entry name" value="SLR0284 PROTEIN"/>
    <property type="match status" value="1"/>
</dbReference>
<name>A0A1F6A722_9BACT</name>
<dbReference type="InterPro" id="IPR007165">
    <property type="entry name" value="Phage_holin_4_2"/>
</dbReference>